<dbReference type="Pfam" id="PF00903">
    <property type="entry name" value="Glyoxalase"/>
    <property type="match status" value="1"/>
</dbReference>
<dbReference type="Gene3D" id="3.30.720.120">
    <property type="match status" value="1"/>
</dbReference>
<dbReference type="PANTHER" id="PTHR34109">
    <property type="entry name" value="BNAUNNG04460D PROTEIN-RELATED"/>
    <property type="match status" value="1"/>
</dbReference>
<dbReference type="RefSeq" id="WP_064805972.1">
    <property type="nucleotide sequence ID" value="NZ_CP016022.1"/>
</dbReference>
<proteinExistence type="predicted"/>
<organism evidence="2 4">
    <name type="scientific">Ralstonia insidiosa</name>
    <dbReference type="NCBI Taxonomy" id="190721"/>
    <lineage>
        <taxon>Bacteria</taxon>
        <taxon>Pseudomonadati</taxon>
        <taxon>Pseudomonadota</taxon>
        <taxon>Betaproteobacteria</taxon>
        <taxon>Burkholderiales</taxon>
        <taxon>Burkholderiaceae</taxon>
        <taxon>Ralstonia</taxon>
    </lineage>
</organism>
<dbReference type="EMBL" id="CP016022">
    <property type="protein sequence ID" value="ANJ74222.1"/>
    <property type="molecule type" value="Genomic_DNA"/>
</dbReference>
<feature type="domain" description="VOC" evidence="1">
    <location>
        <begin position="9"/>
        <end position="134"/>
    </location>
</feature>
<dbReference type="InterPro" id="IPR004360">
    <property type="entry name" value="Glyas_Fos-R_dOase_dom"/>
</dbReference>
<reference evidence="4" key="1">
    <citation type="submission" date="2016-06" db="EMBL/GenBank/DDBJ databases">
        <authorList>
            <person name="Xu Y."/>
            <person name="Nagy A."/>
            <person name="Yan X."/>
            <person name="Kim S.W."/>
            <person name="Haley B."/>
            <person name="Liu N.T."/>
            <person name="Nou X."/>
        </authorList>
    </citation>
    <scope>NUCLEOTIDE SEQUENCE [LARGE SCALE GENOMIC DNA]</scope>
    <source>
        <strain evidence="4">ATCC 49129</strain>
    </source>
</reference>
<dbReference type="InterPro" id="IPR037523">
    <property type="entry name" value="VOC_core"/>
</dbReference>
<dbReference type="Gene3D" id="3.30.720.110">
    <property type="match status" value="1"/>
</dbReference>
<dbReference type="SUPFAM" id="SSF54593">
    <property type="entry name" value="Glyoxalase/Bleomycin resistance protein/Dihydroxybiphenyl dioxygenase"/>
    <property type="match status" value="1"/>
</dbReference>
<evidence type="ECO:0000313" key="4">
    <source>
        <dbReference type="Proteomes" id="UP000078572"/>
    </source>
</evidence>
<evidence type="ECO:0000313" key="3">
    <source>
        <dbReference type="EMBL" id="NMV40907.1"/>
    </source>
</evidence>
<dbReference type="CDD" id="cd07246">
    <property type="entry name" value="VOC_like"/>
    <property type="match status" value="1"/>
</dbReference>
<dbReference type="OrthoDB" id="9795306at2"/>
<accession>A0A192A1P3</accession>
<dbReference type="Proteomes" id="UP000078572">
    <property type="component" value="Chromosome 1"/>
</dbReference>
<evidence type="ECO:0000313" key="2">
    <source>
        <dbReference type="EMBL" id="ANJ74222.1"/>
    </source>
</evidence>
<gene>
    <name evidence="2" type="ORF">A9Y76_17960</name>
    <name evidence="3" type="ORF">HGR00_23620</name>
</gene>
<keyword evidence="4" id="KW-1185">Reference proteome</keyword>
<reference evidence="2" key="2">
    <citation type="submission" date="2016-06" db="EMBL/GenBank/DDBJ databases">
        <authorList>
            <person name="Kjaerup R.B."/>
            <person name="Dalgaard T.S."/>
            <person name="Juul-Madsen H.R."/>
        </authorList>
    </citation>
    <scope>NUCLEOTIDE SEQUENCE [LARGE SCALE GENOMIC DNA]</scope>
    <source>
        <strain evidence="2">ATCC 49129</strain>
    </source>
</reference>
<dbReference type="PROSITE" id="PS51819">
    <property type="entry name" value="VOC"/>
    <property type="match status" value="1"/>
</dbReference>
<evidence type="ECO:0000259" key="1">
    <source>
        <dbReference type="PROSITE" id="PS51819"/>
    </source>
</evidence>
<name>A0A192A1P3_9RALS</name>
<sequence>MAVKPIPEGYHSVTPYLSIKGAARALDFYKQAFGATELLRMDGPNGTIAHAEIRIGDSPIMLSDEAPNMVCASPDTLQATSVGLMIYVPNVDAVFANALKAGGTEVRPVVDQFYGDRSGTLKDPFGHVWTVSTHVEDVAPEEMNRRMEKWTKEQAGASA</sequence>
<dbReference type="AlphaFoldDB" id="A0A192A1P3"/>
<dbReference type="PANTHER" id="PTHR34109:SF1">
    <property type="entry name" value="VOC DOMAIN-CONTAINING PROTEIN"/>
    <property type="match status" value="1"/>
</dbReference>
<dbReference type="GeneID" id="61527913"/>
<reference evidence="3 5" key="3">
    <citation type="submission" date="2020-04" db="EMBL/GenBank/DDBJ databases">
        <title>Ralstonia insidiosa genome sequencing and assembly.</title>
        <authorList>
            <person name="Martins R.C.R."/>
            <person name="Perdigao-Neto L.V."/>
            <person name="Levin A.S.S."/>
            <person name="Costa S.F."/>
        </authorList>
    </citation>
    <scope>NUCLEOTIDE SEQUENCE [LARGE SCALE GENOMIC DNA]</scope>
    <source>
        <strain evidence="3 5">5047</strain>
    </source>
</reference>
<dbReference type="InterPro" id="IPR029068">
    <property type="entry name" value="Glyas_Bleomycin-R_OHBP_Dase"/>
</dbReference>
<protein>
    <submittedName>
        <fullName evidence="2">Glyoxalase</fullName>
    </submittedName>
    <submittedName>
        <fullName evidence="3">VOC family protein</fullName>
    </submittedName>
</protein>
<dbReference type="EMBL" id="JABBZM010000026">
    <property type="protein sequence ID" value="NMV40907.1"/>
    <property type="molecule type" value="Genomic_DNA"/>
</dbReference>
<dbReference type="STRING" id="190721.ACS15_3788"/>
<dbReference type="Proteomes" id="UP000575469">
    <property type="component" value="Unassembled WGS sequence"/>
</dbReference>
<evidence type="ECO:0000313" key="5">
    <source>
        <dbReference type="Proteomes" id="UP000575469"/>
    </source>
</evidence>